<dbReference type="EMBL" id="KN847481">
    <property type="protein sequence ID" value="KIX01778.1"/>
    <property type="molecule type" value="Genomic_DNA"/>
</dbReference>
<gene>
    <name evidence="2" type="ORF">Z518_09505</name>
</gene>
<reference evidence="2 3" key="1">
    <citation type="submission" date="2015-01" db="EMBL/GenBank/DDBJ databases">
        <title>The Genome Sequence of Rhinocladiella mackenzie CBS 650.93.</title>
        <authorList>
            <consortium name="The Broad Institute Genomics Platform"/>
            <person name="Cuomo C."/>
            <person name="de Hoog S."/>
            <person name="Gorbushina A."/>
            <person name="Stielow B."/>
            <person name="Teixiera M."/>
            <person name="Abouelleil A."/>
            <person name="Chapman S.B."/>
            <person name="Priest M."/>
            <person name="Young S.K."/>
            <person name="Wortman J."/>
            <person name="Nusbaum C."/>
            <person name="Birren B."/>
        </authorList>
    </citation>
    <scope>NUCLEOTIDE SEQUENCE [LARGE SCALE GENOMIC DNA]</scope>
    <source>
        <strain evidence="2 3">CBS 650.93</strain>
    </source>
</reference>
<dbReference type="OrthoDB" id="5385189at2759"/>
<evidence type="ECO:0000313" key="3">
    <source>
        <dbReference type="Proteomes" id="UP000053617"/>
    </source>
</evidence>
<name>A0A0D2GTV6_9EURO</name>
<feature type="region of interest" description="Disordered" evidence="1">
    <location>
        <begin position="332"/>
        <end position="353"/>
    </location>
</feature>
<dbReference type="GeneID" id="25297576"/>
<dbReference type="AlphaFoldDB" id="A0A0D2GTV6"/>
<accession>A0A0D2GTV6</accession>
<dbReference type="STRING" id="1442369.A0A0D2GTV6"/>
<evidence type="ECO:0000313" key="2">
    <source>
        <dbReference type="EMBL" id="KIX01778.1"/>
    </source>
</evidence>
<feature type="region of interest" description="Disordered" evidence="1">
    <location>
        <begin position="34"/>
        <end position="54"/>
    </location>
</feature>
<protein>
    <submittedName>
        <fullName evidence="2">Uncharacterized protein</fullName>
    </submittedName>
</protein>
<feature type="compositionally biased region" description="Basic and acidic residues" evidence="1">
    <location>
        <begin position="342"/>
        <end position="353"/>
    </location>
</feature>
<evidence type="ECO:0000256" key="1">
    <source>
        <dbReference type="SAM" id="MobiDB-lite"/>
    </source>
</evidence>
<dbReference type="RefSeq" id="XP_013268914.1">
    <property type="nucleotide sequence ID" value="XM_013413460.1"/>
</dbReference>
<proteinExistence type="predicted"/>
<feature type="compositionally biased region" description="Polar residues" evidence="1">
    <location>
        <begin position="474"/>
        <end position="497"/>
    </location>
</feature>
<feature type="region of interest" description="Disordered" evidence="1">
    <location>
        <begin position="466"/>
        <end position="497"/>
    </location>
</feature>
<sequence length="497" mass="55772">MSFFSSNRLVIAALLVGIGAACYTIPALLQQVKDAARAPPPEPPRPTKRLQKDSENSLKIETLRTLADGYSYELRTSTIKIVASRTVRCRAKYLLFRDLASRDYERRDKAIYGLWMLLYHPALQDTMVSNELHEPRACKAVVKALINVLPFHNINPEERNADRQELPPSPIRPAHRPAHEVSLLNVLNNMFHFVSRRRSRQSVSSTMDAALAAGLVTRWLANYPFPCALPENQRFNFKKCDVVRLFDRNAWQSDDPLMATIILEIMQYPLGRKQLREVGLNASSYKENVGRDNWNSGWAASGRADEDNDAWMTGGEETAGVARDDITIWEETSRPISSARPRSTERSQEEEHLRRRHREAIVVAERGAPLRRENILQRENSQILQPMNGVSEVESVLNGLLGLSDTRQAESPQSPPQPLDAISEHDGRAAAEIDRTLDVQEIEHMIQESLSNPDVRRAIQTLGLSSRPVRLVLTDSSGNSSSPAGDGNSNDTNHGEP</sequence>
<dbReference type="VEuPathDB" id="FungiDB:Z518_09505"/>
<keyword evidence="3" id="KW-1185">Reference proteome</keyword>
<dbReference type="Proteomes" id="UP000053617">
    <property type="component" value="Unassembled WGS sequence"/>
</dbReference>
<organism evidence="2 3">
    <name type="scientific">Rhinocladiella mackenziei CBS 650.93</name>
    <dbReference type="NCBI Taxonomy" id="1442369"/>
    <lineage>
        <taxon>Eukaryota</taxon>
        <taxon>Fungi</taxon>
        <taxon>Dikarya</taxon>
        <taxon>Ascomycota</taxon>
        <taxon>Pezizomycotina</taxon>
        <taxon>Eurotiomycetes</taxon>
        <taxon>Chaetothyriomycetidae</taxon>
        <taxon>Chaetothyriales</taxon>
        <taxon>Herpotrichiellaceae</taxon>
        <taxon>Rhinocladiella</taxon>
    </lineage>
</organism>
<dbReference type="HOGENOM" id="CLU_036625_0_0_1"/>